<dbReference type="Proteomes" id="UP001301442">
    <property type="component" value="Chromosome"/>
</dbReference>
<dbReference type="RefSeq" id="WP_348394635.1">
    <property type="nucleotide sequence ID" value="NZ_CP136600.1"/>
</dbReference>
<reference evidence="1 2" key="1">
    <citation type="submission" date="2023-09" db="EMBL/GenBank/DDBJ databases">
        <authorList>
            <person name="Qi X."/>
        </authorList>
    </citation>
    <scope>NUCLEOTIDE SEQUENCE [LARGE SCALE GENOMIC DNA]</scope>
    <source>
        <strain evidence="1 2">S1-1</strain>
    </source>
</reference>
<dbReference type="EMBL" id="CP136600">
    <property type="protein sequence ID" value="WOH35818.1"/>
    <property type="molecule type" value="Genomic_DNA"/>
</dbReference>
<organism evidence="1 2">
    <name type="scientific">Thalassotalea fonticola</name>
    <dbReference type="NCBI Taxonomy" id="3065649"/>
    <lineage>
        <taxon>Bacteria</taxon>
        <taxon>Pseudomonadati</taxon>
        <taxon>Pseudomonadota</taxon>
        <taxon>Gammaproteobacteria</taxon>
        <taxon>Alteromonadales</taxon>
        <taxon>Colwelliaceae</taxon>
        <taxon>Thalassotalea</taxon>
    </lineage>
</organism>
<evidence type="ECO:0000313" key="1">
    <source>
        <dbReference type="EMBL" id="WOH35818.1"/>
    </source>
</evidence>
<accession>A0ABZ0GKA2</accession>
<keyword evidence="2" id="KW-1185">Reference proteome</keyword>
<dbReference type="InterPro" id="IPR021856">
    <property type="entry name" value="DUF3465"/>
</dbReference>
<gene>
    <name evidence="1" type="ORF">RI844_10535</name>
</gene>
<sequence length="177" mass="20079">MKNILFALLALIAGLIYLDQFAPGKASTTKPDQVVLLTESNSSDDFLANAFDEEFEFERSVDLSKLSDVEKISHLFQNQLSNVQVRGFGRVVRMLPDDNEGSRHQRFIVRLKNNQTVLVAHNIDIGSRVNSLREGDDIGFYGVYEWNDKGGVVHWTHKDPNGQHPDGYLKYVGLKYH</sequence>
<protein>
    <submittedName>
        <fullName evidence="1">DUF3465 domain-containing protein</fullName>
    </submittedName>
</protein>
<evidence type="ECO:0000313" key="2">
    <source>
        <dbReference type="Proteomes" id="UP001301442"/>
    </source>
</evidence>
<dbReference type="Pfam" id="PF11948">
    <property type="entry name" value="DUF3465"/>
    <property type="match status" value="1"/>
</dbReference>
<proteinExistence type="predicted"/>
<name>A0ABZ0GKA2_9GAMM</name>